<evidence type="ECO:0000313" key="4">
    <source>
        <dbReference type="Proteomes" id="UP000009170"/>
    </source>
</evidence>
<dbReference type="RefSeq" id="XP_003083433.1">
    <property type="nucleotide sequence ID" value="XM_003083385.1"/>
</dbReference>
<sequence>MDMCGDPSERVDPARESAVARARGFLTFLAMTPAFASSFQLSLLFAHDAVRLDRRRRPHPGLAWATFTTITAFGCRMKRARGSRRLRRDGDGRTLYLCNHRAWSDFFVDVYLTEGRAFMMSRMLVAVVFPLFMVPAMACGCVFGFNRSGGEKDKLNAALDAHYAAYEGEFEGMVCYPEGTRNVREHSLPLKRGMLRYAHSRKMAVQVICTGRKERVFSSHLMSAERGVALPTYFSDVVLAEDHPDFEDFYNKIRAEWDESWSAVNGLSDAEVESLPDYVPRERLVRATATHDAVMLGGLVCLALGAALVYRGGSRAFGLL</sequence>
<dbReference type="SUPFAM" id="SSF69593">
    <property type="entry name" value="Glycerol-3-phosphate (1)-acyltransferase"/>
    <property type="match status" value="1"/>
</dbReference>
<evidence type="ECO:0000259" key="2">
    <source>
        <dbReference type="SMART" id="SM00563"/>
    </source>
</evidence>
<keyword evidence="4" id="KW-1185">Reference proteome</keyword>
<evidence type="ECO:0000256" key="1">
    <source>
        <dbReference type="SAM" id="Phobius"/>
    </source>
</evidence>
<dbReference type="AlphaFoldDB" id="Q00UR8"/>
<dbReference type="STRING" id="70448.Q00UR8"/>
<reference evidence="4" key="1">
    <citation type="journal article" date="2006" name="Proc. Natl. Acad. Sci. U.S.A.">
        <title>Genome analysis of the smallest free-living eukaryote Ostreococcus tauri unveils many unique features.</title>
        <authorList>
            <person name="Derelle E."/>
            <person name="Ferraz C."/>
            <person name="Rombauts S."/>
            <person name="Rouze P."/>
            <person name="Worden A.Z."/>
            <person name="Robbens S."/>
            <person name="Partensky F."/>
            <person name="Degroeve S."/>
            <person name="Echeynie S."/>
            <person name="Cooke R."/>
            <person name="Saeys Y."/>
            <person name="Wuyts J."/>
            <person name="Jabbari K."/>
            <person name="Bowler C."/>
            <person name="Panaud O."/>
            <person name="Piegu B."/>
            <person name="Ball S.G."/>
            <person name="Ral J.-P."/>
            <person name="Bouget F.-Y."/>
            <person name="Piganeau G."/>
            <person name="De Baets B."/>
            <person name="Picard A."/>
            <person name="Delseny M."/>
            <person name="Demaille J."/>
            <person name="Van de Peer Y."/>
            <person name="Moreau H."/>
        </authorList>
    </citation>
    <scope>NUCLEOTIDE SEQUENCE [LARGE SCALE GENOMIC DNA]</scope>
    <source>
        <strain evidence="4">OTTH 0595 / CCAP 157/2 / RCC745</strain>
    </source>
</reference>
<dbReference type="SMART" id="SM00563">
    <property type="entry name" value="PlsC"/>
    <property type="match status" value="1"/>
</dbReference>
<feature type="transmembrane region" description="Helical" evidence="1">
    <location>
        <begin position="293"/>
        <end position="310"/>
    </location>
</feature>
<gene>
    <name evidence="3" type="ORF">OT_ostta15g02790</name>
</gene>
<dbReference type="InterPro" id="IPR002123">
    <property type="entry name" value="Plipid/glycerol_acylTrfase"/>
</dbReference>
<keyword evidence="1" id="KW-1133">Transmembrane helix</keyword>
<reference evidence="3 4" key="2">
    <citation type="journal article" date="2014" name="BMC Genomics">
        <title>An improved genome of the model marine alga Ostreococcus tauri unfolds by assessing Illumina de novo assemblies.</title>
        <authorList>
            <person name="Blanc-Mathieu R."/>
            <person name="Verhelst B."/>
            <person name="Derelle E."/>
            <person name="Rombauts S."/>
            <person name="Bouget F.Y."/>
            <person name="Carre I."/>
            <person name="Chateau A."/>
            <person name="Eyre-Walker A."/>
            <person name="Grimsley N."/>
            <person name="Moreau H."/>
            <person name="Piegu B."/>
            <person name="Rivals E."/>
            <person name="Schackwitz W."/>
            <person name="Van de Peer Y."/>
            <person name="Piganeau G."/>
        </authorList>
    </citation>
    <scope>NUCLEOTIDE SEQUENCE [LARGE SCALE GENOMIC DNA]</scope>
    <source>
        <strain evidence="4">OTTH 0595 / CCAP 157/2 / RCC745</strain>
    </source>
</reference>
<feature type="transmembrane region" description="Helical" evidence="1">
    <location>
        <begin position="123"/>
        <end position="145"/>
    </location>
</feature>
<keyword evidence="3" id="KW-0808">Transferase</keyword>
<dbReference type="EMBL" id="CAID01000015">
    <property type="protein sequence ID" value="CAL57709.1"/>
    <property type="molecule type" value="Genomic_DNA"/>
</dbReference>
<proteinExistence type="predicted"/>
<keyword evidence="1" id="KW-0472">Membrane</keyword>
<dbReference type="OMA" id="HRAWADF"/>
<dbReference type="Pfam" id="PF01553">
    <property type="entry name" value="Acyltransferase"/>
    <property type="match status" value="1"/>
</dbReference>
<organism evidence="3 4">
    <name type="scientific">Ostreococcus tauri</name>
    <name type="common">Marine green alga</name>
    <dbReference type="NCBI Taxonomy" id="70448"/>
    <lineage>
        <taxon>Eukaryota</taxon>
        <taxon>Viridiplantae</taxon>
        <taxon>Chlorophyta</taxon>
        <taxon>Mamiellophyceae</taxon>
        <taxon>Mamiellales</taxon>
        <taxon>Bathycoccaceae</taxon>
        <taxon>Ostreococcus</taxon>
    </lineage>
</organism>
<dbReference type="KEGG" id="ota:OT_ostta15g02790"/>
<feature type="transmembrane region" description="Helical" evidence="1">
    <location>
        <begin position="25"/>
        <end position="46"/>
    </location>
</feature>
<dbReference type="Proteomes" id="UP000009170">
    <property type="component" value="Unassembled WGS sequence"/>
</dbReference>
<evidence type="ECO:0000313" key="3">
    <source>
        <dbReference type="EMBL" id="CAL57709.1"/>
    </source>
</evidence>
<dbReference type="GeneID" id="9830811"/>
<name>Q00UR8_OSTTA</name>
<keyword evidence="1" id="KW-0812">Transmembrane</keyword>
<accession>Q00UR8</accession>
<feature type="domain" description="Phospholipid/glycerol acyltransferase" evidence="2">
    <location>
        <begin position="94"/>
        <end position="213"/>
    </location>
</feature>
<keyword evidence="3" id="KW-0012">Acyltransferase</keyword>
<dbReference type="OrthoDB" id="202234at2759"/>
<dbReference type="InParanoid" id="Q00UR8"/>
<comment type="caution">
    <text evidence="3">The sequence shown here is derived from an EMBL/GenBank/DDBJ whole genome shotgun (WGS) entry which is preliminary data.</text>
</comment>
<protein>
    <submittedName>
        <fullName evidence="3">Phospholipid/glycerol acyltransferase</fullName>
    </submittedName>
</protein>
<dbReference type="GO" id="GO:0016746">
    <property type="term" value="F:acyltransferase activity"/>
    <property type="evidence" value="ECO:0007669"/>
    <property type="project" value="UniProtKB-KW"/>
</dbReference>